<dbReference type="Proteomes" id="UP000694424">
    <property type="component" value="Unplaced"/>
</dbReference>
<evidence type="ECO:0000313" key="2">
    <source>
        <dbReference type="Ensembl" id="ENSAOWP00000027588.1"/>
    </source>
</evidence>
<reference evidence="2" key="2">
    <citation type="submission" date="2025-09" db="UniProtKB">
        <authorList>
            <consortium name="Ensembl"/>
        </authorList>
    </citation>
    <scope>IDENTIFICATION</scope>
</reference>
<accession>A0A8B9QKC2</accession>
<name>A0A8B9QKC2_APTOW</name>
<dbReference type="Ensembl" id="ENSAOWT00000031267.1">
    <property type="protein sequence ID" value="ENSAOWP00000027588.1"/>
    <property type="gene ID" value="ENSAOWG00000018594.1"/>
</dbReference>
<feature type="compositionally biased region" description="Low complexity" evidence="1">
    <location>
        <begin position="115"/>
        <end position="126"/>
    </location>
</feature>
<feature type="compositionally biased region" description="Low complexity" evidence="1">
    <location>
        <begin position="157"/>
        <end position="170"/>
    </location>
</feature>
<feature type="region of interest" description="Disordered" evidence="1">
    <location>
        <begin position="81"/>
        <end position="170"/>
    </location>
</feature>
<proteinExistence type="predicted"/>
<protein>
    <submittedName>
        <fullName evidence="2">Uncharacterized protein</fullName>
    </submittedName>
</protein>
<organism evidence="2 3">
    <name type="scientific">Apteryx owenii</name>
    <name type="common">Little spotted kiwi</name>
    <dbReference type="NCBI Taxonomy" id="8824"/>
    <lineage>
        <taxon>Eukaryota</taxon>
        <taxon>Metazoa</taxon>
        <taxon>Chordata</taxon>
        <taxon>Craniata</taxon>
        <taxon>Vertebrata</taxon>
        <taxon>Euteleostomi</taxon>
        <taxon>Archelosauria</taxon>
        <taxon>Archosauria</taxon>
        <taxon>Dinosauria</taxon>
        <taxon>Saurischia</taxon>
        <taxon>Theropoda</taxon>
        <taxon>Coelurosauria</taxon>
        <taxon>Aves</taxon>
        <taxon>Palaeognathae</taxon>
        <taxon>Apterygiformes</taxon>
        <taxon>Apterygidae</taxon>
        <taxon>Apteryx</taxon>
    </lineage>
</organism>
<evidence type="ECO:0000313" key="3">
    <source>
        <dbReference type="Proteomes" id="UP000694424"/>
    </source>
</evidence>
<reference evidence="2" key="1">
    <citation type="submission" date="2025-08" db="UniProtKB">
        <authorList>
            <consortium name="Ensembl"/>
        </authorList>
    </citation>
    <scope>IDENTIFICATION</scope>
</reference>
<keyword evidence="3" id="KW-1185">Reference proteome</keyword>
<sequence>LDPSPTLAPRTLFRSDSAEGPRGEKLMHDAIREVECLKEMFTGAGRDRDQNHLAEAECCSPGANGDAGAFNGSLEFCRADSDAGQRVSAAATRGVGGGGVPRAPSPRRDRCALLAGRQRQPAAAEGAAGGEVGTRRGGDAAGSRRGAGVPQFPPSALPRGGSPSSPSNRR</sequence>
<evidence type="ECO:0000256" key="1">
    <source>
        <dbReference type="SAM" id="MobiDB-lite"/>
    </source>
</evidence>
<dbReference type="AlphaFoldDB" id="A0A8B9QKC2"/>
<feature type="region of interest" description="Disordered" evidence="1">
    <location>
        <begin position="1"/>
        <end position="24"/>
    </location>
</feature>